<evidence type="ECO:0000256" key="1">
    <source>
        <dbReference type="SAM" id="SignalP"/>
    </source>
</evidence>
<proteinExistence type="predicted"/>
<name>A0A974RW31_9GAMM</name>
<dbReference type="EMBL" id="CP067393">
    <property type="protein sequence ID" value="QQP84770.1"/>
    <property type="molecule type" value="Genomic_DNA"/>
</dbReference>
<dbReference type="RefSeq" id="WP_201090667.1">
    <property type="nucleotide sequence ID" value="NZ_CP067393.1"/>
</dbReference>
<feature type="signal peptide" evidence="1">
    <location>
        <begin position="1"/>
        <end position="18"/>
    </location>
</feature>
<keyword evidence="3" id="KW-1185">Reference proteome</keyword>
<reference evidence="2 3" key="1">
    <citation type="submission" date="2021-01" db="EMBL/GenBank/DDBJ databases">
        <title>Entomomonas sp. F2A isolated from a house cricket (Acheta domesticus).</title>
        <authorList>
            <person name="Spergser J."/>
            <person name="Busse H.-J."/>
        </authorList>
    </citation>
    <scope>NUCLEOTIDE SEQUENCE [LARGE SCALE GENOMIC DNA]</scope>
    <source>
        <strain evidence="2 3">F2A</strain>
    </source>
</reference>
<keyword evidence="1" id="KW-0732">Signal</keyword>
<gene>
    <name evidence="2" type="ORF">JHT90_10175</name>
</gene>
<dbReference type="AlphaFoldDB" id="A0A974RW31"/>
<feature type="chain" id="PRO_5036755568" evidence="1">
    <location>
        <begin position="19"/>
        <end position="146"/>
    </location>
</feature>
<evidence type="ECO:0000313" key="2">
    <source>
        <dbReference type="EMBL" id="QQP84770.1"/>
    </source>
</evidence>
<organism evidence="2 3">
    <name type="scientific">Entomomonas asaccharolytica</name>
    <dbReference type="NCBI Taxonomy" id="2785331"/>
    <lineage>
        <taxon>Bacteria</taxon>
        <taxon>Pseudomonadati</taxon>
        <taxon>Pseudomonadota</taxon>
        <taxon>Gammaproteobacteria</taxon>
        <taxon>Pseudomonadales</taxon>
        <taxon>Pseudomonadaceae</taxon>
        <taxon>Entomomonas</taxon>
    </lineage>
</organism>
<protein>
    <submittedName>
        <fullName evidence="2">Uncharacterized protein</fullName>
    </submittedName>
</protein>
<accession>A0A974RW31</accession>
<evidence type="ECO:0000313" key="3">
    <source>
        <dbReference type="Proteomes" id="UP000595278"/>
    </source>
</evidence>
<dbReference type="KEGG" id="eaz:JHT90_10175"/>
<sequence>MMRVIILIFLFLTQFVLADTQEANILISANTIKEQNPEITMLDGEVQVNVNDNNLADVIKYSYSNIMPAVACDFGDKECEKSNIENGNQPILTFSIVLDNSDEEIHVSYMCTSIGIMNIISQGMRDIFCGSSYVLRWNGHNYVLKE</sequence>
<dbReference type="Proteomes" id="UP000595278">
    <property type="component" value="Chromosome"/>
</dbReference>